<name>A0ABY6IKA0_9HYPH</name>
<protein>
    <submittedName>
        <fullName evidence="1">Uncharacterized protein</fullName>
    </submittedName>
</protein>
<sequence length="90" mass="10207">MSESNFYYVYELPTRDRMANGFCHSGGNPIPFLNVDWFEDAGPVWGKEHQSAEQIEAFVKSKKYVRDGLRYLVIGSPGHSFVFETAGAKQ</sequence>
<dbReference type="Proteomes" id="UP001163882">
    <property type="component" value="Chromosome"/>
</dbReference>
<keyword evidence="2" id="KW-1185">Reference proteome</keyword>
<evidence type="ECO:0000313" key="2">
    <source>
        <dbReference type="Proteomes" id="UP001163882"/>
    </source>
</evidence>
<evidence type="ECO:0000313" key="1">
    <source>
        <dbReference type="EMBL" id="UYQ71005.1"/>
    </source>
</evidence>
<accession>A0ABY6IKA0</accession>
<proteinExistence type="predicted"/>
<organism evidence="1 2">
    <name type="scientific">Pelagibacterium flavum</name>
    <dbReference type="NCBI Taxonomy" id="2984530"/>
    <lineage>
        <taxon>Bacteria</taxon>
        <taxon>Pseudomonadati</taxon>
        <taxon>Pseudomonadota</taxon>
        <taxon>Alphaproteobacteria</taxon>
        <taxon>Hyphomicrobiales</taxon>
        <taxon>Devosiaceae</taxon>
        <taxon>Pelagibacterium</taxon>
    </lineage>
</organism>
<gene>
    <name evidence="1" type="ORF">OF122_13145</name>
</gene>
<dbReference type="EMBL" id="CP107716">
    <property type="protein sequence ID" value="UYQ71005.1"/>
    <property type="molecule type" value="Genomic_DNA"/>
</dbReference>
<reference evidence="1" key="1">
    <citation type="submission" date="2022-10" db="EMBL/GenBank/DDBJ databases">
        <title>YIM 151497 complete genome.</title>
        <authorList>
            <person name="Chen X."/>
        </authorList>
    </citation>
    <scope>NUCLEOTIDE SEQUENCE</scope>
    <source>
        <strain evidence="1">YIM 151497</strain>
    </source>
</reference>
<dbReference type="RefSeq" id="WP_264224669.1">
    <property type="nucleotide sequence ID" value="NZ_CP107716.1"/>
</dbReference>